<comment type="caution">
    <text evidence="2">The sequence shown here is derived from an EMBL/GenBank/DDBJ whole genome shotgun (WGS) entry which is preliminary data.</text>
</comment>
<protein>
    <submittedName>
        <fullName evidence="2">DUF4345 domain-containing protein</fullName>
    </submittedName>
</protein>
<feature type="transmembrane region" description="Helical" evidence="1">
    <location>
        <begin position="100"/>
        <end position="119"/>
    </location>
</feature>
<keyword evidence="3" id="KW-1185">Reference proteome</keyword>
<dbReference type="InterPro" id="IPR025597">
    <property type="entry name" value="DUF4345"/>
</dbReference>
<keyword evidence="1" id="KW-1133">Transmembrane helix</keyword>
<evidence type="ECO:0000313" key="3">
    <source>
        <dbReference type="Proteomes" id="UP001155586"/>
    </source>
</evidence>
<name>A0A9X3HTS3_9VIBR</name>
<reference evidence="2" key="1">
    <citation type="submission" date="2022-02" db="EMBL/GenBank/DDBJ databases">
        <title>Vibrio sp. nov., a new bacterium isolated from Bohai sea, China.</title>
        <authorList>
            <person name="Yuan Y."/>
        </authorList>
    </citation>
    <scope>NUCLEOTIDE SEQUENCE</scope>
    <source>
        <strain evidence="2">DBSS07</strain>
    </source>
</reference>
<keyword evidence="1" id="KW-0472">Membrane</keyword>
<dbReference type="Proteomes" id="UP001155586">
    <property type="component" value="Unassembled WGS sequence"/>
</dbReference>
<dbReference type="AlphaFoldDB" id="A0A9X3HTS3"/>
<gene>
    <name evidence="2" type="ORF">MD483_18855</name>
</gene>
<dbReference type="EMBL" id="JAKRRX010000150">
    <property type="protein sequence ID" value="MCW8335876.1"/>
    <property type="molecule type" value="Genomic_DNA"/>
</dbReference>
<proteinExistence type="predicted"/>
<feature type="transmembrane region" description="Helical" evidence="1">
    <location>
        <begin position="72"/>
        <end position="94"/>
    </location>
</feature>
<sequence length="124" mass="13463">MPKLLVYATALFFLVYGALFIVIPAEIAYLITDSSPEPTSATIDFRATYGGAQLAIGVILLWIVRQKNDLDLALVLVSFVLLLMALGRSIGIVVDGQANTLMYVYLVAEVVFGILALVLRKDIS</sequence>
<accession>A0A9X3HTS3</accession>
<dbReference type="Pfam" id="PF14248">
    <property type="entry name" value="DUF4345"/>
    <property type="match status" value="1"/>
</dbReference>
<evidence type="ECO:0000313" key="2">
    <source>
        <dbReference type="EMBL" id="MCW8335876.1"/>
    </source>
</evidence>
<feature type="transmembrane region" description="Helical" evidence="1">
    <location>
        <begin position="48"/>
        <end position="65"/>
    </location>
</feature>
<keyword evidence="1" id="KW-0812">Transmembrane</keyword>
<organism evidence="2 3">
    <name type="scientific">Vibrio paucivorans</name>
    <dbReference type="NCBI Taxonomy" id="2829489"/>
    <lineage>
        <taxon>Bacteria</taxon>
        <taxon>Pseudomonadati</taxon>
        <taxon>Pseudomonadota</taxon>
        <taxon>Gammaproteobacteria</taxon>
        <taxon>Vibrionales</taxon>
        <taxon>Vibrionaceae</taxon>
        <taxon>Vibrio</taxon>
    </lineage>
</organism>
<evidence type="ECO:0000256" key="1">
    <source>
        <dbReference type="SAM" id="Phobius"/>
    </source>
</evidence>
<dbReference type="RefSeq" id="WP_265688956.1">
    <property type="nucleotide sequence ID" value="NZ_JAKRRX010000150.1"/>
</dbReference>